<dbReference type="Pfam" id="PF07005">
    <property type="entry name" value="SBD_N"/>
    <property type="match status" value="1"/>
</dbReference>
<dbReference type="Gene3D" id="3.40.50.10840">
    <property type="entry name" value="Putative sugar-binding, N-terminal domain"/>
    <property type="match status" value="1"/>
</dbReference>
<evidence type="ECO:0000256" key="1">
    <source>
        <dbReference type="ARBA" id="ARBA00005715"/>
    </source>
</evidence>
<dbReference type="AlphaFoldDB" id="A0A1X1CL45"/>
<accession>A0A1X1CL45</accession>
<name>A0A1X1CL45_9GAMM</name>
<dbReference type="EMBL" id="MLFR01000047">
    <property type="protein sequence ID" value="ORM65169.1"/>
    <property type="molecule type" value="Genomic_DNA"/>
</dbReference>
<gene>
    <name evidence="9" type="ORF">HA51_25415</name>
</gene>
<evidence type="ECO:0000256" key="6">
    <source>
        <dbReference type="ARBA" id="ARBA00023277"/>
    </source>
</evidence>
<dbReference type="Pfam" id="PF17042">
    <property type="entry name" value="NBD_C"/>
    <property type="match status" value="1"/>
</dbReference>
<dbReference type="GO" id="GO:0005524">
    <property type="term" value="F:ATP binding"/>
    <property type="evidence" value="ECO:0007669"/>
    <property type="project" value="UniProtKB-KW"/>
</dbReference>
<feature type="domain" description="Four-carbon acid sugar kinase N-terminal" evidence="7">
    <location>
        <begin position="11"/>
        <end position="229"/>
    </location>
</feature>
<dbReference type="InterPro" id="IPR042213">
    <property type="entry name" value="NBD_C_sf"/>
</dbReference>
<protein>
    <submittedName>
        <fullName evidence="9">Serine kinase</fullName>
    </submittedName>
</protein>
<comment type="caution">
    <text evidence="9">The sequence shown here is derived from an EMBL/GenBank/DDBJ whole genome shotgun (WGS) entry which is preliminary data.</text>
</comment>
<dbReference type="InterPro" id="IPR031475">
    <property type="entry name" value="NBD_C"/>
</dbReference>
<evidence type="ECO:0000256" key="2">
    <source>
        <dbReference type="ARBA" id="ARBA00022679"/>
    </source>
</evidence>
<evidence type="ECO:0000259" key="8">
    <source>
        <dbReference type="Pfam" id="PF17042"/>
    </source>
</evidence>
<evidence type="ECO:0000256" key="5">
    <source>
        <dbReference type="ARBA" id="ARBA00022840"/>
    </source>
</evidence>
<keyword evidence="4 9" id="KW-0418">Kinase</keyword>
<evidence type="ECO:0000313" key="9">
    <source>
        <dbReference type="EMBL" id="ORM65169.1"/>
    </source>
</evidence>
<evidence type="ECO:0000256" key="3">
    <source>
        <dbReference type="ARBA" id="ARBA00022741"/>
    </source>
</evidence>
<proteinExistence type="inferred from homology"/>
<evidence type="ECO:0000256" key="4">
    <source>
        <dbReference type="ARBA" id="ARBA00022777"/>
    </source>
</evidence>
<evidence type="ECO:0000259" key="7">
    <source>
        <dbReference type="Pfam" id="PF07005"/>
    </source>
</evidence>
<organism evidence="9 10">
    <name type="scientific">Pantoea rwandensis</name>
    <dbReference type="NCBI Taxonomy" id="1076550"/>
    <lineage>
        <taxon>Bacteria</taxon>
        <taxon>Pseudomonadati</taxon>
        <taxon>Pseudomonadota</taxon>
        <taxon>Gammaproteobacteria</taxon>
        <taxon>Enterobacterales</taxon>
        <taxon>Erwiniaceae</taxon>
        <taxon>Pantoea</taxon>
    </lineage>
</organism>
<keyword evidence="6" id="KW-0119">Carbohydrate metabolism</keyword>
<keyword evidence="3" id="KW-0547">Nucleotide-binding</keyword>
<reference evidence="9 10" key="1">
    <citation type="journal article" date="2017" name="Antonie Van Leeuwenhoek">
        <title>Phylogenomic resolution of the bacterial genus Pantoea and its relationship with Erwinia and Tatumella.</title>
        <authorList>
            <person name="Palmer M."/>
            <person name="Steenkamp E.T."/>
            <person name="Coetzee M.P."/>
            <person name="Chan W.Y."/>
            <person name="van Zyl E."/>
            <person name="De Maayer P."/>
            <person name="Coutinho T.A."/>
            <person name="Blom J."/>
            <person name="Smits T.H."/>
            <person name="Duffy B."/>
            <person name="Venter S.N."/>
        </authorList>
    </citation>
    <scope>NUCLEOTIDE SEQUENCE [LARGE SCALE GENOMIC DNA]</scope>
    <source>
        <strain evidence="9 10">LMG 26275</strain>
    </source>
</reference>
<dbReference type="SUPFAM" id="SSF142764">
    <property type="entry name" value="YgbK-like"/>
    <property type="match status" value="1"/>
</dbReference>
<dbReference type="InterPro" id="IPR037051">
    <property type="entry name" value="4-carb_acid_sugar_kinase_N_sf"/>
</dbReference>
<keyword evidence="2" id="KW-0808">Transferase</keyword>
<comment type="similarity">
    <text evidence="1">Belongs to the four-carbon acid sugar kinase family.</text>
</comment>
<evidence type="ECO:0000313" key="10">
    <source>
        <dbReference type="Proteomes" id="UP000193558"/>
    </source>
</evidence>
<dbReference type="RefSeq" id="WP_084938277.1">
    <property type="nucleotide sequence ID" value="NZ_MLFR01000047.1"/>
</dbReference>
<dbReference type="InterPro" id="IPR010737">
    <property type="entry name" value="4-carb_acid_sugar_kinase_N"/>
</dbReference>
<sequence length="446" mass="47158">MTSQPWKTPVLVIADDFTGANDAGSGLARAGARVHVLFDSGTPHDANSADVLVISTDSRAIGEADAAHRTTLAVQQHQAIAQDGWLFKKIDSTLRGNPGAEIEAALKASGKTLALVVPAVPKLGRTTREGEVWINLQRLTDTEFASDPKTPVTSSHVLTRLQMQSDMAGETLDLATVRGGQLAQVLARKQGLVVVDAEQDADIALLMAAAATLPSRPLMAGASGLGDALGEYLAGRPALAKQPLLAGASGAGGALSEHVATVPVLAIVGSMSAIAQQQIARLATQRDIRMVDIDIRQLFAQPAWPQAAEWQQVMQQALRDGAHCVVRTTQHADQRHDIEQLCQQHQISRQELGERICQFLAQLTSKVCRETHPAGLYLSGGDVAIAVAQALGAKGFQIQGLVAGCVPHGVLLNSELHLPVMTKAGGFGDENTLVEAIRFIEEKSSE</sequence>
<dbReference type="Proteomes" id="UP000193558">
    <property type="component" value="Unassembled WGS sequence"/>
</dbReference>
<dbReference type="GO" id="GO:0016301">
    <property type="term" value="F:kinase activity"/>
    <property type="evidence" value="ECO:0007669"/>
    <property type="project" value="UniProtKB-KW"/>
</dbReference>
<feature type="domain" description="Four-carbon acid sugar kinase nucleotide binding" evidence="8">
    <location>
        <begin position="265"/>
        <end position="433"/>
    </location>
</feature>
<keyword evidence="5" id="KW-0067">ATP-binding</keyword>
<dbReference type="Gene3D" id="3.40.980.20">
    <property type="entry name" value="Four-carbon acid sugar kinase, nucleotide binding domain"/>
    <property type="match status" value="1"/>
</dbReference>
<dbReference type="STRING" id="1076550.LH22_18695"/>
<dbReference type="OrthoDB" id="191465at2"/>